<evidence type="ECO:0000256" key="1">
    <source>
        <dbReference type="ARBA" id="ARBA00001947"/>
    </source>
</evidence>
<keyword evidence="2" id="KW-0479">Metal-binding</keyword>
<evidence type="ECO:0000256" key="4">
    <source>
        <dbReference type="ARBA" id="ARBA00022833"/>
    </source>
</evidence>
<keyword evidence="3" id="KW-0378">Hydrolase</keyword>
<evidence type="ECO:0000256" key="2">
    <source>
        <dbReference type="ARBA" id="ARBA00022723"/>
    </source>
</evidence>
<protein>
    <submittedName>
        <fullName evidence="6">Succinylglutamate desuccinylase/aspartoacylase family protein</fullName>
    </submittedName>
</protein>
<organism evidence="6 7">
    <name type="scientific">Flagellimonas meridianipacifica</name>
    <dbReference type="NCBI Taxonomy" id="1080225"/>
    <lineage>
        <taxon>Bacteria</taxon>
        <taxon>Pseudomonadati</taxon>
        <taxon>Bacteroidota</taxon>
        <taxon>Flavobacteriia</taxon>
        <taxon>Flavobacteriales</taxon>
        <taxon>Flavobacteriaceae</taxon>
        <taxon>Flagellimonas</taxon>
    </lineage>
</organism>
<evidence type="ECO:0000259" key="5">
    <source>
        <dbReference type="Pfam" id="PF24827"/>
    </source>
</evidence>
<dbReference type="GO" id="GO:0005829">
    <property type="term" value="C:cytosol"/>
    <property type="evidence" value="ECO:0007669"/>
    <property type="project" value="TreeGrafter"/>
</dbReference>
<evidence type="ECO:0000313" key="7">
    <source>
        <dbReference type="Proteomes" id="UP000237640"/>
    </source>
</evidence>
<dbReference type="PANTHER" id="PTHR15162:SF7">
    <property type="entry name" value="SUCCINYLGLUTAMATE DESUCCINYLASE"/>
    <property type="match status" value="1"/>
</dbReference>
<comment type="cofactor">
    <cofactor evidence="1">
        <name>Zn(2+)</name>
        <dbReference type="ChEBI" id="CHEBI:29105"/>
    </cofactor>
</comment>
<dbReference type="InterPro" id="IPR050178">
    <property type="entry name" value="AspA/AstE_fam"/>
</dbReference>
<proteinExistence type="predicted"/>
<dbReference type="Proteomes" id="UP000237640">
    <property type="component" value="Unassembled WGS sequence"/>
</dbReference>
<gene>
    <name evidence="6" type="ORF">CLV81_1456</name>
</gene>
<dbReference type="SUPFAM" id="SSF53187">
    <property type="entry name" value="Zn-dependent exopeptidases"/>
    <property type="match status" value="1"/>
</dbReference>
<dbReference type="RefSeq" id="WP_106144346.1">
    <property type="nucleotide sequence ID" value="NZ_PVYX01000001.1"/>
</dbReference>
<sequence length="399" mass="45773">MTQHSNPYTSVTENVHRVIGHLKGAKDGPTIVFFGGIHGNEPAGVIALKQVFEKLQGSKESLHGEFIGLTGNLKALKEGVRFIDEDLNRIWLPNQLEAQKEISKTLNAEEEEMVELHSLIEQIINGLSPPFYFIDLHTTSGETEPFIVMNDSLLNRSFTSNYPLPAILGIEEYLTGALLSHINEMGHVAFGFESGQHSDEKAIVNAFHFIEYTLGLVGFIPMEKVDLKGIRAKLQQNSEAPHRFFEIYYQHLIQKGTSFKMLPGFVNFQSVPKGMSIAMNGNGLIKTDKRRQIFMPLYQDKGYEGFYFIRRIPLFYLWLSKYLRKLKVDGWLSYLPGVRWASSKKEALILDKRIARFFAKSFFHLLGYRAREMDETQLLLKNRERNSKTAFYKNAPWRK</sequence>
<keyword evidence="7" id="KW-1185">Reference proteome</keyword>
<evidence type="ECO:0000256" key="3">
    <source>
        <dbReference type="ARBA" id="ARBA00022801"/>
    </source>
</evidence>
<reference evidence="6 7" key="1">
    <citation type="submission" date="2018-03" db="EMBL/GenBank/DDBJ databases">
        <title>Genomic Encyclopedia of Archaeal and Bacterial Type Strains, Phase II (KMG-II): from individual species to whole genera.</title>
        <authorList>
            <person name="Goeker M."/>
        </authorList>
    </citation>
    <scope>NUCLEOTIDE SEQUENCE [LARGE SCALE GENOMIC DNA]</scope>
    <source>
        <strain evidence="6 7">DSM 25027</strain>
    </source>
</reference>
<dbReference type="Pfam" id="PF24827">
    <property type="entry name" value="AstE_AspA_cat"/>
    <property type="match status" value="1"/>
</dbReference>
<dbReference type="GO" id="GO:0046872">
    <property type="term" value="F:metal ion binding"/>
    <property type="evidence" value="ECO:0007669"/>
    <property type="project" value="UniProtKB-KW"/>
</dbReference>
<dbReference type="Gene3D" id="3.40.630.10">
    <property type="entry name" value="Zn peptidases"/>
    <property type="match status" value="1"/>
</dbReference>
<dbReference type="EMBL" id="PVYX01000001">
    <property type="protein sequence ID" value="PRX57451.1"/>
    <property type="molecule type" value="Genomic_DNA"/>
</dbReference>
<dbReference type="PANTHER" id="PTHR15162">
    <property type="entry name" value="ASPARTOACYLASE"/>
    <property type="match status" value="1"/>
</dbReference>
<name>A0A2T0MIN9_9FLAO</name>
<dbReference type="GO" id="GO:0016788">
    <property type="term" value="F:hydrolase activity, acting on ester bonds"/>
    <property type="evidence" value="ECO:0007669"/>
    <property type="project" value="InterPro"/>
</dbReference>
<keyword evidence="4" id="KW-0862">Zinc</keyword>
<evidence type="ECO:0000313" key="6">
    <source>
        <dbReference type="EMBL" id="PRX57451.1"/>
    </source>
</evidence>
<feature type="domain" description="Succinylglutamate desuccinylase/Aspartoacylase catalytic" evidence="5">
    <location>
        <begin position="27"/>
        <end position="142"/>
    </location>
</feature>
<dbReference type="OrthoDB" id="1523003at2"/>
<comment type="caution">
    <text evidence="6">The sequence shown here is derived from an EMBL/GenBank/DDBJ whole genome shotgun (WGS) entry which is preliminary data.</text>
</comment>
<dbReference type="AlphaFoldDB" id="A0A2T0MIN9"/>
<accession>A0A2T0MIN9</accession>
<dbReference type="InterPro" id="IPR055438">
    <property type="entry name" value="AstE_AspA_cat"/>
</dbReference>